<dbReference type="Gene3D" id="3.40.50.2300">
    <property type="match status" value="1"/>
</dbReference>
<feature type="domain" description="Response regulatory" evidence="2">
    <location>
        <begin position="4"/>
        <end position="129"/>
    </location>
</feature>
<dbReference type="InterPro" id="IPR052893">
    <property type="entry name" value="TCS_response_regulator"/>
</dbReference>
<dbReference type="RefSeq" id="WP_120627704.1">
    <property type="nucleotide sequence ID" value="NZ_RAWG01000174.1"/>
</dbReference>
<evidence type="ECO:0000313" key="3">
    <source>
        <dbReference type="EMBL" id="RKH39097.1"/>
    </source>
</evidence>
<gene>
    <name evidence="3" type="ORF">D7X12_24535</name>
</gene>
<dbReference type="OrthoDB" id="9793549at2"/>
<sequence>MSAPLLLVEDSDPDAQALERIARRLPLPVPVVRVSDGESALDYLYQRGAYTEARKPCLILLDLHLPGIGGREVLTTLKADPRLRPIPVIIFSSSQDVEDVDGAYADGANSYLFKPQIGPQLQATADALYAFWFQAARLPRLPAPEGQRA</sequence>
<reference evidence="4" key="1">
    <citation type="submission" date="2018-09" db="EMBL/GenBank/DDBJ databases">
        <authorList>
            <person name="Livingstone P.G."/>
            <person name="Whitworth D.E."/>
        </authorList>
    </citation>
    <scope>NUCLEOTIDE SEQUENCE [LARGE SCALE GENOMIC DNA]</scope>
    <source>
        <strain evidence="4">CA040B</strain>
    </source>
</reference>
<dbReference type="InterPro" id="IPR011006">
    <property type="entry name" value="CheY-like_superfamily"/>
</dbReference>
<dbReference type="SMART" id="SM00448">
    <property type="entry name" value="REC"/>
    <property type="match status" value="1"/>
</dbReference>
<dbReference type="InterPro" id="IPR001789">
    <property type="entry name" value="Sig_transdc_resp-reg_receiver"/>
</dbReference>
<keyword evidence="1" id="KW-0597">Phosphoprotein</keyword>
<dbReference type="Pfam" id="PF00072">
    <property type="entry name" value="Response_reg"/>
    <property type="match status" value="1"/>
</dbReference>
<feature type="modified residue" description="4-aspartylphosphate" evidence="1">
    <location>
        <position position="62"/>
    </location>
</feature>
<comment type="caution">
    <text evidence="3">The sequence shown here is derived from an EMBL/GenBank/DDBJ whole genome shotgun (WGS) entry which is preliminary data.</text>
</comment>
<proteinExistence type="predicted"/>
<dbReference type="EMBL" id="RAWG01000174">
    <property type="protein sequence ID" value="RKH39097.1"/>
    <property type="molecule type" value="Genomic_DNA"/>
</dbReference>
<evidence type="ECO:0000256" key="1">
    <source>
        <dbReference type="PROSITE-ProRule" id="PRU00169"/>
    </source>
</evidence>
<name>A0A3A8N3W6_9BACT</name>
<dbReference type="GO" id="GO:0000160">
    <property type="term" value="P:phosphorelay signal transduction system"/>
    <property type="evidence" value="ECO:0007669"/>
    <property type="project" value="InterPro"/>
</dbReference>
<accession>A0A3A8N3W6</accession>
<evidence type="ECO:0000313" key="4">
    <source>
        <dbReference type="Proteomes" id="UP000273405"/>
    </source>
</evidence>
<dbReference type="Proteomes" id="UP000273405">
    <property type="component" value="Unassembled WGS sequence"/>
</dbReference>
<evidence type="ECO:0000259" key="2">
    <source>
        <dbReference type="PROSITE" id="PS50110"/>
    </source>
</evidence>
<protein>
    <submittedName>
        <fullName evidence="3">Response regulator</fullName>
    </submittedName>
</protein>
<dbReference type="PROSITE" id="PS50110">
    <property type="entry name" value="RESPONSE_REGULATORY"/>
    <property type="match status" value="1"/>
</dbReference>
<dbReference type="PANTHER" id="PTHR44520">
    <property type="entry name" value="RESPONSE REGULATOR RCP1-RELATED"/>
    <property type="match status" value="1"/>
</dbReference>
<dbReference type="SUPFAM" id="SSF52172">
    <property type="entry name" value="CheY-like"/>
    <property type="match status" value="1"/>
</dbReference>
<dbReference type="CDD" id="cd17557">
    <property type="entry name" value="REC_Rcp-like"/>
    <property type="match status" value="1"/>
</dbReference>
<organism evidence="3 4">
    <name type="scientific">Corallococcus sicarius</name>
    <dbReference type="NCBI Taxonomy" id="2316726"/>
    <lineage>
        <taxon>Bacteria</taxon>
        <taxon>Pseudomonadati</taxon>
        <taxon>Myxococcota</taxon>
        <taxon>Myxococcia</taxon>
        <taxon>Myxococcales</taxon>
        <taxon>Cystobacterineae</taxon>
        <taxon>Myxococcaceae</taxon>
        <taxon>Corallococcus</taxon>
    </lineage>
</organism>
<dbReference type="AlphaFoldDB" id="A0A3A8N3W6"/>
<keyword evidence="4" id="KW-1185">Reference proteome</keyword>
<dbReference type="PANTHER" id="PTHR44520:SF2">
    <property type="entry name" value="RESPONSE REGULATOR RCP1"/>
    <property type="match status" value="1"/>
</dbReference>